<feature type="non-terminal residue" evidence="1">
    <location>
        <position position="1"/>
    </location>
</feature>
<dbReference type="EMBL" id="CAJVQC010162614">
    <property type="protein sequence ID" value="CAG8848845.1"/>
    <property type="molecule type" value="Genomic_DNA"/>
</dbReference>
<evidence type="ECO:0000313" key="2">
    <source>
        <dbReference type="Proteomes" id="UP000789920"/>
    </source>
</evidence>
<name>A0ACA9SVN5_9GLOM</name>
<keyword evidence="2" id="KW-1185">Reference proteome</keyword>
<comment type="caution">
    <text evidence="1">The sequence shown here is derived from an EMBL/GenBank/DDBJ whole genome shotgun (WGS) entry which is preliminary data.</text>
</comment>
<dbReference type="Proteomes" id="UP000789920">
    <property type="component" value="Unassembled WGS sequence"/>
</dbReference>
<protein>
    <submittedName>
        <fullName evidence="1">18317_t:CDS:1</fullName>
    </submittedName>
</protein>
<organism evidence="1 2">
    <name type="scientific">Racocetra persica</name>
    <dbReference type="NCBI Taxonomy" id="160502"/>
    <lineage>
        <taxon>Eukaryota</taxon>
        <taxon>Fungi</taxon>
        <taxon>Fungi incertae sedis</taxon>
        <taxon>Mucoromycota</taxon>
        <taxon>Glomeromycotina</taxon>
        <taxon>Glomeromycetes</taxon>
        <taxon>Diversisporales</taxon>
        <taxon>Gigasporaceae</taxon>
        <taxon>Racocetra</taxon>
    </lineage>
</organism>
<evidence type="ECO:0000313" key="1">
    <source>
        <dbReference type="EMBL" id="CAG8848845.1"/>
    </source>
</evidence>
<gene>
    <name evidence="1" type="ORF">RPERSI_LOCUS35321</name>
</gene>
<accession>A0ACA9SVN5</accession>
<proteinExistence type="predicted"/>
<reference evidence="1" key="1">
    <citation type="submission" date="2021-06" db="EMBL/GenBank/DDBJ databases">
        <authorList>
            <person name="Kallberg Y."/>
            <person name="Tangrot J."/>
            <person name="Rosling A."/>
        </authorList>
    </citation>
    <scope>NUCLEOTIDE SEQUENCE</scope>
    <source>
        <strain evidence="1">MA461A</strain>
    </source>
</reference>
<sequence>MLNKKVEDLESELDLYKNPEKQRRKQKELPTKKDKKRNAHPTTDSTGDREGTEARNSQAEEREKGPYEDRTTMY</sequence>